<dbReference type="InterPro" id="IPR050155">
    <property type="entry name" value="HAD-like_hydrolase_sf"/>
</dbReference>
<organism evidence="1">
    <name type="scientific">gut metagenome</name>
    <dbReference type="NCBI Taxonomy" id="749906"/>
    <lineage>
        <taxon>unclassified sequences</taxon>
        <taxon>metagenomes</taxon>
        <taxon>organismal metagenomes</taxon>
    </lineage>
</organism>
<dbReference type="InterPro" id="IPR041492">
    <property type="entry name" value="HAD_2"/>
</dbReference>
<dbReference type="InterPro" id="IPR023214">
    <property type="entry name" value="HAD_sf"/>
</dbReference>
<dbReference type="PANTHER" id="PTHR43434:SF1">
    <property type="entry name" value="PHOSPHOGLYCOLATE PHOSPHATASE"/>
    <property type="match status" value="1"/>
</dbReference>
<sequence>MDGTLLDTLDDLAGSANYALRQHGYPQRSLAEVRRFLGNGIKMLMQHCGPAQLTKAEAADLLNTFRQHYLEHSMDATRPYPGILPLLDALQQRGVSMAIISNKLQPAVTELNAHFFSAYITTAVGESPTVRRKPNPDAVLAALTELGCAREEALYIGDSEVDIQTARNAEMACAAVTWGFRDRDELERLQPNFLIDEPTQLLELALPCADR</sequence>
<dbReference type="InterPro" id="IPR023198">
    <property type="entry name" value="PGP-like_dom2"/>
</dbReference>
<evidence type="ECO:0000313" key="1">
    <source>
        <dbReference type="EMBL" id="EJW91360.1"/>
    </source>
</evidence>
<dbReference type="FunFam" id="3.40.50.1000:FF:000022">
    <property type="entry name" value="Phosphoglycolate phosphatase"/>
    <property type="match status" value="1"/>
</dbReference>
<dbReference type="SUPFAM" id="SSF56784">
    <property type="entry name" value="HAD-like"/>
    <property type="match status" value="1"/>
</dbReference>
<proteinExistence type="predicted"/>
<dbReference type="InterPro" id="IPR036412">
    <property type="entry name" value="HAD-like_sf"/>
</dbReference>
<dbReference type="NCBIfam" id="TIGR01549">
    <property type="entry name" value="HAD-SF-IA-v1"/>
    <property type="match status" value="1"/>
</dbReference>
<comment type="caution">
    <text evidence="1">The sequence shown here is derived from an EMBL/GenBank/DDBJ whole genome shotgun (WGS) entry which is preliminary data.</text>
</comment>
<dbReference type="Gene3D" id="3.40.50.1000">
    <property type="entry name" value="HAD superfamily/HAD-like"/>
    <property type="match status" value="1"/>
</dbReference>
<dbReference type="EMBL" id="AMCI01008235">
    <property type="protein sequence ID" value="EJW91360.1"/>
    <property type="molecule type" value="Genomic_DNA"/>
</dbReference>
<dbReference type="GO" id="GO:0008967">
    <property type="term" value="F:phosphoglycolate phosphatase activity"/>
    <property type="evidence" value="ECO:0007669"/>
    <property type="project" value="TreeGrafter"/>
</dbReference>
<dbReference type="InterPro" id="IPR006439">
    <property type="entry name" value="HAD-SF_hydro_IA"/>
</dbReference>
<name>J9BUV4_9ZZZZ</name>
<reference evidence="1" key="1">
    <citation type="journal article" date="2012" name="PLoS ONE">
        <title>Gene sets for utilization of primary and secondary nutrition supplies in the distal gut of endangered iberian lynx.</title>
        <authorList>
            <person name="Alcaide M."/>
            <person name="Messina E."/>
            <person name="Richter M."/>
            <person name="Bargiela R."/>
            <person name="Peplies J."/>
            <person name="Huws S.A."/>
            <person name="Newbold C.J."/>
            <person name="Golyshin P.N."/>
            <person name="Simon M.A."/>
            <person name="Lopez G."/>
            <person name="Yakimov M.M."/>
            <person name="Ferrer M."/>
        </authorList>
    </citation>
    <scope>NUCLEOTIDE SEQUENCE</scope>
</reference>
<dbReference type="AlphaFoldDB" id="J9BUV4"/>
<dbReference type="PANTHER" id="PTHR43434">
    <property type="entry name" value="PHOSPHOGLYCOLATE PHOSPHATASE"/>
    <property type="match status" value="1"/>
</dbReference>
<dbReference type="Gene3D" id="1.10.150.240">
    <property type="entry name" value="Putative phosphatase, domain 2"/>
    <property type="match status" value="1"/>
</dbReference>
<protein>
    <submittedName>
        <fullName evidence="1">Phosphoglycolate phosphatase</fullName>
    </submittedName>
</protein>
<dbReference type="GO" id="GO:0005829">
    <property type="term" value="C:cytosol"/>
    <property type="evidence" value="ECO:0007669"/>
    <property type="project" value="TreeGrafter"/>
</dbReference>
<accession>J9BUV4</accession>
<dbReference type="NCBIfam" id="TIGR01509">
    <property type="entry name" value="HAD-SF-IA-v3"/>
    <property type="match status" value="1"/>
</dbReference>
<dbReference type="Pfam" id="PF13419">
    <property type="entry name" value="HAD_2"/>
    <property type="match status" value="1"/>
</dbReference>
<gene>
    <name evidence="1" type="ORF">EVA_20529</name>
</gene>
<dbReference type="GO" id="GO:0006281">
    <property type="term" value="P:DNA repair"/>
    <property type="evidence" value="ECO:0007669"/>
    <property type="project" value="TreeGrafter"/>
</dbReference>